<evidence type="ECO:0000256" key="3">
    <source>
        <dbReference type="ARBA" id="ARBA00004496"/>
    </source>
</evidence>
<dbReference type="PROSITE" id="PS01316">
    <property type="entry name" value="ATP_P_PHORIBOSYLTR"/>
    <property type="match status" value="1"/>
</dbReference>
<comment type="catalytic activity">
    <reaction evidence="1 18">
        <text>1-(5-phospho-beta-D-ribosyl)-ATP + diphosphate = 5-phospho-alpha-D-ribose 1-diphosphate + ATP</text>
        <dbReference type="Rhea" id="RHEA:18473"/>
        <dbReference type="ChEBI" id="CHEBI:30616"/>
        <dbReference type="ChEBI" id="CHEBI:33019"/>
        <dbReference type="ChEBI" id="CHEBI:58017"/>
        <dbReference type="ChEBI" id="CHEBI:73183"/>
        <dbReference type="EC" id="2.4.2.17"/>
    </reaction>
</comment>
<evidence type="ECO:0000256" key="5">
    <source>
        <dbReference type="ARBA" id="ARBA00007955"/>
    </source>
</evidence>
<dbReference type="Gene3D" id="3.30.70.120">
    <property type="match status" value="1"/>
</dbReference>
<dbReference type="GO" id="GO:0005524">
    <property type="term" value="F:ATP binding"/>
    <property type="evidence" value="ECO:0007669"/>
    <property type="project" value="UniProtKB-KW"/>
</dbReference>
<evidence type="ECO:0000256" key="10">
    <source>
        <dbReference type="ARBA" id="ARBA00022676"/>
    </source>
</evidence>
<dbReference type="AlphaFoldDB" id="A0AA96V4D2"/>
<feature type="domain" description="Histidine biosynthesis HisG C-terminal" evidence="20">
    <location>
        <begin position="210"/>
        <end position="283"/>
    </location>
</feature>
<proteinExistence type="inferred from homology"/>
<evidence type="ECO:0000256" key="4">
    <source>
        <dbReference type="ARBA" id="ARBA00004667"/>
    </source>
</evidence>
<dbReference type="EMBL" id="CP131061">
    <property type="protein sequence ID" value="WNY26367.1"/>
    <property type="molecule type" value="Genomic_DNA"/>
</dbReference>
<gene>
    <name evidence="18 21" type="primary">hisG</name>
    <name evidence="21" type="ORF">MsAm2_01270</name>
</gene>
<comment type="pathway">
    <text evidence="4 18">Amino-acid biosynthesis; L-histidine biosynthesis; L-histidine from 5-phospho-alpha-D-ribose 1-diphosphate: step 1/9.</text>
</comment>
<dbReference type="FunFam" id="3.30.70.120:FF:000002">
    <property type="entry name" value="ATP phosphoribosyltransferase"/>
    <property type="match status" value="1"/>
</dbReference>
<organism evidence="21 22">
    <name type="scientific">Methanolapillus ohkumae</name>
    <dbReference type="NCBI Taxonomy" id="3028298"/>
    <lineage>
        <taxon>Archaea</taxon>
        <taxon>Methanobacteriati</taxon>
        <taxon>Methanobacteriota</taxon>
        <taxon>Stenosarchaea group</taxon>
        <taxon>Methanomicrobia</taxon>
        <taxon>Methanosarcinales</taxon>
        <taxon>Methanosarcinaceae</taxon>
        <taxon>Methanolapillus</taxon>
    </lineage>
</organism>
<keyword evidence="12 18" id="KW-0479">Metal-binding</keyword>
<name>A0AA96V4D2_9EURY</name>
<dbReference type="GO" id="GO:0005737">
    <property type="term" value="C:cytoplasm"/>
    <property type="evidence" value="ECO:0007669"/>
    <property type="project" value="UniProtKB-SubCell"/>
</dbReference>
<dbReference type="Gene3D" id="3.40.190.10">
    <property type="entry name" value="Periplasmic binding protein-like II"/>
    <property type="match status" value="2"/>
</dbReference>
<dbReference type="GeneID" id="89227523"/>
<dbReference type="EC" id="2.4.2.17" evidence="6 18"/>
<dbReference type="InterPro" id="IPR013820">
    <property type="entry name" value="ATP_PRibTrfase_cat"/>
</dbReference>
<evidence type="ECO:0000256" key="12">
    <source>
        <dbReference type="ARBA" id="ARBA00022723"/>
    </source>
</evidence>
<evidence type="ECO:0000256" key="18">
    <source>
        <dbReference type="HAMAP-Rule" id="MF_00079"/>
    </source>
</evidence>
<evidence type="ECO:0000256" key="14">
    <source>
        <dbReference type="ARBA" id="ARBA00022840"/>
    </source>
</evidence>
<evidence type="ECO:0000256" key="2">
    <source>
        <dbReference type="ARBA" id="ARBA00001946"/>
    </source>
</evidence>
<keyword evidence="13 18" id="KW-0547">Nucleotide-binding</keyword>
<dbReference type="GO" id="GO:0000287">
    <property type="term" value="F:magnesium ion binding"/>
    <property type="evidence" value="ECO:0007669"/>
    <property type="project" value="UniProtKB-UniRule"/>
</dbReference>
<dbReference type="InterPro" id="IPR020621">
    <property type="entry name" value="ATP-PRT_HisG_long"/>
</dbReference>
<dbReference type="PANTHER" id="PTHR21403:SF10">
    <property type="entry name" value="ATP PHOSPHORIBOSYLTRANSFERASE"/>
    <property type="match status" value="1"/>
</dbReference>
<evidence type="ECO:0000256" key="9">
    <source>
        <dbReference type="ARBA" id="ARBA00022605"/>
    </source>
</evidence>
<dbReference type="HAMAP" id="MF_00079">
    <property type="entry name" value="HisG_Long"/>
    <property type="match status" value="1"/>
</dbReference>
<evidence type="ECO:0000256" key="8">
    <source>
        <dbReference type="ARBA" id="ARBA00022490"/>
    </source>
</evidence>
<keyword evidence="16 18" id="KW-0368">Histidine biosynthesis</keyword>
<comment type="similarity">
    <text evidence="5 18">Belongs to the ATP phosphoribosyltransferase family. Long subfamily.</text>
</comment>
<evidence type="ECO:0000313" key="22">
    <source>
        <dbReference type="Proteomes" id="UP001304970"/>
    </source>
</evidence>
<keyword evidence="10 18" id="KW-0328">Glycosyltransferase</keyword>
<keyword evidence="15 18" id="KW-0460">Magnesium</keyword>
<evidence type="ECO:0000313" key="21">
    <source>
        <dbReference type="EMBL" id="WNY26367.1"/>
    </source>
</evidence>
<keyword evidence="22" id="KW-1185">Reference proteome</keyword>
<comment type="function">
    <text evidence="17 18">Catalyzes the condensation of ATP and 5-phosphoribose 1-diphosphate to form N'-(5'-phosphoribosyl)-ATP (PR-ATP). Has a crucial role in the pathway because the rate of histidine biosynthesis seems to be controlled primarily by regulation of HisG enzymatic activity.</text>
</comment>
<dbReference type="GO" id="GO:0000105">
    <property type="term" value="P:L-histidine biosynthetic process"/>
    <property type="evidence" value="ECO:0007669"/>
    <property type="project" value="UniProtKB-UniRule"/>
</dbReference>
<evidence type="ECO:0000256" key="7">
    <source>
        <dbReference type="ARBA" id="ARBA00020998"/>
    </source>
</evidence>
<evidence type="ECO:0000259" key="19">
    <source>
        <dbReference type="Pfam" id="PF01634"/>
    </source>
</evidence>
<protein>
    <recommendedName>
        <fullName evidence="7 18">ATP phosphoribosyltransferase</fullName>
        <shortName evidence="18">ATP-PRT</shortName>
        <shortName evidence="18">ATP-PRTase</shortName>
        <ecNumber evidence="6 18">2.4.2.17</ecNumber>
    </recommendedName>
</protein>
<dbReference type="InterPro" id="IPR018198">
    <property type="entry name" value="ATP_PRibTrfase_CS"/>
</dbReference>
<dbReference type="Proteomes" id="UP001304970">
    <property type="component" value="Chromosome"/>
</dbReference>
<accession>A0AA96V4D2</accession>
<reference evidence="21 22" key="1">
    <citation type="submission" date="2023-07" db="EMBL/GenBank/DDBJ databases">
        <title>Closed genome sequence of Methanosarcinaceae archaeon Am2.</title>
        <authorList>
            <person name="Poehlein A."/>
            <person name="Protasov E."/>
            <person name="Platt K."/>
            <person name="Reeh H."/>
            <person name="Daniel R."/>
            <person name="Brune A."/>
        </authorList>
    </citation>
    <scope>NUCLEOTIDE SEQUENCE [LARGE SCALE GENOMIC DNA]</scope>
    <source>
        <strain evidence="21 22">Am2</strain>
    </source>
</reference>
<feature type="domain" description="ATP phosphoribosyltransferase catalytic" evidence="19">
    <location>
        <begin position="52"/>
        <end position="205"/>
    </location>
</feature>
<dbReference type="Pfam" id="PF08029">
    <property type="entry name" value="HisG_C"/>
    <property type="match status" value="1"/>
</dbReference>
<evidence type="ECO:0000256" key="16">
    <source>
        <dbReference type="ARBA" id="ARBA00023102"/>
    </source>
</evidence>
<evidence type="ECO:0000256" key="15">
    <source>
        <dbReference type="ARBA" id="ARBA00022842"/>
    </source>
</evidence>
<dbReference type="InterPro" id="IPR001348">
    <property type="entry name" value="ATP_PRibTrfase_HisG"/>
</dbReference>
<keyword evidence="11 18" id="KW-0808">Transferase</keyword>
<dbReference type="PANTHER" id="PTHR21403">
    <property type="entry name" value="ATP PHOSPHORIBOSYLTRANSFERASE ATP-PRTASE"/>
    <property type="match status" value="1"/>
</dbReference>
<evidence type="ECO:0000259" key="20">
    <source>
        <dbReference type="Pfam" id="PF08029"/>
    </source>
</evidence>
<dbReference type="Pfam" id="PF01634">
    <property type="entry name" value="HisG"/>
    <property type="match status" value="1"/>
</dbReference>
<evidence type="ECO:0000256" key="17">
    <source>
        <dbReference type="ARBA" id="ARBA00024861"/>
    </source>
</evidence>
<evidence type="ECO:0000256" key="1">
    <source>
        <dbReference type="ARBA" id="ARBA00000915"/>
    </source>
</evidence>
<keyword evidence="14 18" id="KW-0067">ATP-binding</keyword>
<sequence>MIRIAIPNKGRLHEPTLEVFKDAGLPVYGGGNESRQLIAKTSDPDITFIFARAADIPLYVAEGTADLGITGLDLVVERSADVQCLTDLKYGSSRLVLAVPEASPILKVEDLAGKRVATEFPEITKRFFKDRKVDVEVIQVSGACEMTPHIGVADAIVDITSSGTTMMINKLKAISPVFESKVYLIANKTSVKSKEKISDVITAIESVLLAKTKRYIMMNVPAPALKDVERIIPGLNGPTIMQVEGPEPMFAVHAVVDADMIFVLIRKLKLVGARDILVLPIERLIP</sequence>
<dbReference type="GO" id="GO:0003879">
    <property type="term" value="F:ATP phosphoribosyltransferase activity"/>
    <property type="evidence" value="ECO:0007669"/>
    <property type="project" value="UniProtKB-UniRule"/>
</dbReference>
<dbReference type="InterPro" id="IPR013115">
    <property type="entry name" value="HisG_C"/>
</dbReference>
<dbReference type="NCBIfam" id="TIGR03455">
    <property type="entry name" value="HisG_C-term"/>
    <property type="match status" value="1"/>
</dbReference>
<dbReference type="InterPro" id="IPR015867">
    <property type="entry name" value="N-reg_PII/ATP_PRibTrfase_C"/>
</dbReference>
<evidence type="ECO:0000256" key="11">
    <source>
        <dbReference type="ARBA" id="ARBA00022679"/>
    </source>
</evidence>
<keyword evidence="9 18" id="KW-0028">Amino-acid biosynthesis</keyword>
<dbReference type="SUPFAM" id="SSF54913">
    <property type="entry name" value="GlnB-like"/>
    <property type="match status" value="1"/>
</dbReference>
<dbReference type="RefSeq" id="WP_338097894.1">
    <property type="nucleotide sequence ID" value="NZ_CP131061.1"/>
</dbReference>
<evidence type="ECO:0000256" key="13">
    <source>
        <dbReference type="ARBA" id="ARBA00022741"/>
    </source>
</evidence>
<comment type="subcellular location">
    <subcellularLocation>
        <location evidence="3 18">Cytoplasm</location>
    </subcellularLocation>
</comment>
<comment type="cofactor">
    <cofactor evidence="2 18">
        <name>Mg(2+)</name>
        <dbReference type="ChEBI" id="CHEBI:18420"/>
    </cofactor>
</comment>
<dbReference type="NCBIfam" id="TIGR00070">
    <property type="entry name" value="hisG"/>
    <property type="match status" value="1"/>
</dbReference>
<evidence type="ECO:0000256" key="6">
    <source>
        <dbReference type="ARBA" id="ARBA00011946"/>
    </source>
</evidence>
<dbReference type="InterPro" id="IPR011322">
    <property type="entry name" value="N-reg_PII-like_a/b"/>
</dbReference>
<dbReference type="SUPFAM" id="SSF53850">
    <property type="entry name" value="Periplasmic binding protein-like II"/>
    <property type="match status" value="1"/>
</dbReference>
<comment type="activity regulation">
    <text evidence="18">Feedback inhibited by histidine.</text>
</comment>
<keyword evidence="8 18" id="KW-0963">Cytoplasm</keyword>